<dbReference type="GO" id="GO:0005829">
    <property type="term" value="C:cytosol"/>
    <property type="evidence" value="ECO:0007669"/>
    <property type="project" value="TreeGrafter"/>
</dbReference>
<dbReference type="Pfam" id="PF00027">
    <property type="entry name" value="cNMP_binding"/>
    <property type="match status" value="1"/>
</dbReference>
<protein>
    <submittedName>
        <fullName evidence="2">Cyclic nucleotide-binding domain-containing protein</fullName>
    </submittedName>
</protein>
<dbReference type="GO" id="GO:0003700">
    <property type="term" value="F:DNA-binding transcription factor activity"/>
    <property type="evidence" value="ECO:0007669"/>
    <property type="project" value="TreeGrafter"/>
</dbReference>
<evidence type="ECO:0000313" key="2">
    <source>
        <dbReference type="EMBL" id="QPJ65024.1"/>
    </source>
</evidence>
<dbReference type="PROSITE" id="PS50042">
    <property type="entry name" value="CNMP_BINDING_3"/>
    <property type="match status" value="1"/>
</dbReference>
<dbReference type="EMBL" id="CP048620">
    <property type="protein sequence ID" value="QPJ65024.1"/>
    <property type="molecule type" value="Genomic_DNA"/>
</dbReference>
<dbReference type="InterPro" id="IPR050397">
    <property type="entry name" value="Env_Response_Regulators"/>
</dbReference>
<dbReference type="AlphaFoldDB" id="A0A7T0C1W6"/>
<dbReference type="Gene3D" id="2.60.120.10">
    <property type="entry name" value="Jelly Rolls"/>
    <property type="match status" value="1"/>
</dbReference>
<dbReference type="SUPFAM" id="SSF51206">
    <property type="entry name" value="cAMP-binding domain-like"/>
    <property type="match status" value="1"/>
</dbReference>
<dbReference type="Proteomes" id="UP000594464">
    <property type="component" value="Chromosome"/>
</dbReference>
<dbReference type="PANTHER" id="PTHR24567">
    <property type="entry name" value="CRP FAMILY TRANSCRIPTIONAL REGULATORY PROTEIN"/>
    <property type="match status" value="1"/>
</dbReference>
<feature type="domain" description="Cyclic nucleotide-binding" evidence="1">
    <location>
        <begin position="1"/>
        <end position="89"/>
    </location>
</feature>
<accession>A0A7T0C1W6</accession>
<dbReference type="KEGG" id="nva:G3M78_06325"/>
<dbReference type="PANTHER" id="PTHR24567:SF74">
    <property type="entry name" value="HTH-TYPE TRANSCRIPTIONAL REGULATOR ARCR"/>
    <property type="match status" value="1"/>
</dbReference>
<dbReference type="InterPro" id="IPR000595">
    <property type="entry name" value="cNMP-bd_dom"/>
</dbReference>
<dbReference type="PROSITE" id="PS00889">
    <property type="entry name" value="CNMP_BINDING_2"/>
    <property type="match status" value="1"/>
</dbReference>
<dbReference type="PRINTS" id="PR00103">
    <property type="entry name" value="CAMPKINASE"/>
</dbReference>
<reference evidence="3" key="1">
    <citation type="submission" date="2020-02" db="EMBL/GenBank/DDBJ databases">
        <title>Genomic and physiological characterization of two novel Nitrospinaceae genera.</title>
        <authorList>
            <person name="Mueller A.J."/>
            <person name="Jung M.-Y."/>
            <person name="Strachan C.R."/>
            <person name="Herbold C.W."/>
            <person name="Kirkegaard R.H."/>
            <person name="Daims H."/>
        </authorList>
    </citation>
    <scope>NUCLEOTIDE SEQUENCE [LARGE SCALE GENOMIC DNA]</scope>
</reference>
<evidence type="ECO:0000259" key="1">
    <source>
        <dbReference type="PROSITE" id="PS50042"/>
    </source>
</evidence>
<dbReference type="CDD" id="cd00038">
    <property type="entry name" value="CAP_ED"/>
    <property type="match status" value="1"/>
</dbReference>
<dbReference type="InterPro" id="IPR018488">
    <property type="entry name" value="cNMP-bd_CS"/>
</dbReference>
<dbReference type="InterPro" id="IPR018490">
    <property type="entry name" value="cNMP-bd_dom_sf"/>
</dbReference>
<organism evidence="2 3">
    <name type="scientific">Candidatus Nitrohelix vancouverensis</name>
    <dbReference type="NCBI Taxonomy" id="2705534"/>
    <lineage>
        <taxon>Bacteria</taxon>
        <taxon>Pseudomonadati</taxon>
        <taxon>Nitrospinota/Tectimicrobiota group</taxon>
        <taxon>Nitrospinota</taxon>
        <taxon>Nitrospinia</taxon>
        <taxon>Nitrospinales</taxon>
        <taxon>Nitrospinaceae</taxon>
        <taxon>Candidatus Nitrohelix</taxon>
    </lineage>
</organism>
<name>A0A7T0C1W6_9BACT</name>
<sequence>MTSKKIAVKKGAVIFNQGNYADCAYIIHSGRVEILEQVSEDCKVSLGVLEENDIFGEMGLIDSMPRAATAVAIEDSEIFMISRESFDELKTINPEALIPIIKILSNRLRETLALLKSGYKLPGNDRRKVEVQLN</sequence>
<proteinExistence type="predicted"/>
<evidence type="ECO:0000313" key="3">
    <source>
        <dbReference type="Proteomes" id="UP000594464"/>
    </source>
</evidence>
<gene>
    <name evidence="2" type="ORF">G3M78_06325</name>
</gene>
<dbReference type="InterPro" id="IPR014710">
    <property type="entry name" value="RmlC-like_jellyroll"/>
</dbReference>